<keyword evidence="5" id="KW-1185">Reference proteome</keyword>
<protein>
    <submittedName>
        <fullName evidence="4">Uncharacterized protein (TIGR00369 family)</fullName>
    </submittedName>
</protein>
<proteinExistence type="inferred from homology"/>
<dbReference type="SUPFAM" id="SSF54637">
    <property type="entry name" value="Thioesterase/thiol ester dehydrase-isomerase"/>
    <property type="match status" value="1"/>
</dbReference>
<evidence type="ECO:0000313" key="5">
    <source>
        <dbReference type="Proteomes" id="UP000294257"/>
    </source>
</evidence>
<evidence type="ECO:0000256" key="1">
    <source>
        <dbReference type="ARBA" id="ARBA00008324"/>
    </source>
</evidence>
<comment type="similarity">
    <text evidence="1">Belongs to the thioesterase PaaI family.</text>
</comment>
<keyword evidence="2" id="KW-0378">Hydrolase</keyword>
<evidence type="ECO:0000256" key="2">
    <source>
        <dbReference type="ARBA" id="ARBA00022801"/>
    </source>
</evidence>
<dbReference type="GO" id="GO:0005829">
    <property type="term" value="C:cytosol"/>
    <property type="evidence" value="ECO:0007669"/>
    <property type="project" value="TreeGrafter"/>
</dbReference>
<name>A0A4V2ES28_9PSEU</name>
<evidence type="ECO:0000313" key="4">
    <source>
        <dbReference type="EMBL" id="RZS34917.1"/>
    </source>
</evidence>
<dbReference type="InterPro" id="IPR003736">
    <property type="entry name" value="PAAI_dom"/>
</dbReference>
<dbReference type="RefSeq" id="WP_242613598.1">
    <property type="nucleotide sequence ID" value="NZ_SGWQ01000008.1"/>
</dbReference>
<dbReference type="PANTHER" id="PTHR43240">
    <property type="entry name" value="1,4-DIHYDROXY-2-NAPHTHOYL-COA THIOESTERASE 1"/>
    <property type="match status" value="1"/>
</dbReference>
<dbReference type="AlphaFoldDB" id="A0A4V2ES28"/>
<feature type="domain" description="Thioesterase" evidence="3">
    <location>
        <begin position="49"/>
        <end position="126"/>
    </location>
</feature>
<dbReference type="Proteomes" id="UP000294257">
    <property type="component" value="Unassembled WGS sequence"/>
</dbReference>
<sequence length="141" mass="14861">MSDTPQPFPGIDPAIADQVLPDRMGIEVTDWNPQRMVATMPVKGNLQPYGLLHGGANAVLAETVGSMAAVLNAPEGKIAVGLEISCTHHRAARTGTVTAVCTPLHVGRSTSTFEIVITDDEGKRTCTSRLTCLTRDQPPGA</sequence>
<organism evidence="4 5">
    <name type="scientific">Herbihabitans rhizosphaerae</name>
    <dbReference type="NCBI Taxonomy" id="1872711"/>
    <lineage>
        <taxon>Bacteria</taxon>
        <taxon>Bacillati</taxon>
        <taxon>Actinomycetota</taxon>
        <taxon>Actinomycetes</taxon>
        <taxon>Pseudonocardiales</taxon>
        <taxon>Pseudonocardiaceae</taxon>
        <taxon>Herbihabitans</taxon>
    </lineage>
</organism>
<gene>
    <name evidence="4" type="ORF">EV193_108267</name>
</gene>
<evidence type="ECO:0000259" key="3">
    <source>
        <dbReference type="Pfam" id="PF03061"/>
    </source>
</evidence>
<accession>A0A4V2ES28</accession>
<dbReference type="PANTHER" id="PTHR43240:SF5">
    <property type="entry name" value="1,4-DIHYDROXY-2-NAPHTHOYL-COA THIOESTERASE 1"/>
    <property type="match status" value="1"/>
</dbReference>
<dbReference type="EMBL" id="SGWQ01000008">
    <property type="protein sequence ID" value="RZS34917.1"/>
    <property type="molecule type" value="Genomic_DNA"/>
</dbReference>
<dbReference type="CDD" id="cd03443">
    <property type="entry name" value="PaaI_thioesterase"/>
    <property type="match status" value="1"/>
</dbReference>
<dbReference type="GO" id="GO:0061522">
    <property type="term" value="F:1,4-dihydroxy-2-naphthoyl-CoA thioesterase activity"/>
    <property type="evidence" value="ECO:0007669"/>
    <property type="project" value="TreeGrafter"/>
</dbReference>
<reference evidence="4 5" key="1">
    <citation type="submission" date="2019-02" db="EMBL/GenBank/DDBJ databases">
        <title>Genomic Encyclopedia of Type Strains, Phase IV (KMG-IV): sequencing the most valuable type-strain genomes for metagenomic binning, comparative biology and taxonomic classification.</title>
        <authorList>
            <person name="Goeker M."/>
        </authorList>
    </citation>
    <scope>NUCLEOTIDE SEQUENCE [LARGE SCALE GENOMIC DNA]</scope>
    <source>
        <strain evidence="4 5">DSM 101727</strain>
    </source>
</reference>
<dbReference type="InterPro" id="IPR006683">
    <property type="entry name" value="Thioestr_dom"/>
</dbReference>
<dbReference type="Pfam" id="PF03061">
    <property type="entry name" value="4HBT"/>
    <property type="match status" value="1"/>
</dbReference>
<dbReference type="Gene3D" id="3.10.129.10">
    <property type="entry name" value="Hotdog Thioesterase"/>
    <property type="match status" value="1"/>
</dbReference>
<dbReference type="InterPro" id="IPR029069">
    <property type="entry name" value="HotDog_dom_sf"/>
</dbReference>
<dbReference type="NCBIfam" id="TIGR00369">
    <property type="entry name" value="unchar_dom_1"/>
    <property type="match status" value="1"/>
</dbReference>
<comment type="caution">
    <text evidence="4">The sequence shown here is derived from an EMBL/GenBank/DDBJ whole genome shotgun (WGS) entry which is preliminary data.</text>
</comment>